<protein>
    <submittedName>
        <fullName evidence="2">Uncharacterized protein</fullName>
    </submittedName>
</protein>
<name>D7BN06_ARCHD</name>
<reference evidence="2 3" key="1">
    <citation type="journal article" date="2010" name="Stand. Genomic Sci.">
        <title>Complete genome sequence of Arcanobacterium haemolyticum type strain (11018).</title>
        <authorList>
            <person name="Yasawong M."/>
            <person name="Teshima H."/>
            <person name="Lapidus A."/>
            <person name="Nolan M."/>
            <person name="Lucas S."/>
            <person name="Glavina Del Rio T."/>
            <person name="Tice H."/>
            <person name="Cheng J."/>
            <person name="Bruce D."/>
            <person name="Detter C."/>
            <person name="Tapia R."/>
            <person name="Han C."/>
            <person name="Goodwin L."/>
            <person name="Pitluck S."/>
            <person name="Liolios K."/>
            <person name="Ivanova N."/>
            <person name="Mavromatis K."/>
            <person name="Mikhailova N."/>
            <person name="Pati A."/>
            <person name="Chen A."/>
            <person name="Palaniappan K."/>
            <person name="Land M."/>
            <person name="Hauser L."/>
            <person name="Chang Y."/>
            <person name="Jeffries C."/>
            <person name="Rohde M."/>
            <person name="Sikorski J."/>
            <person name="Pukall R."/>
            <person name="Goker M."/>
            <person name="Woyke T."/>
            <person name="Bristow J."/>
            <person name="Eisen J."/>
            <person name="Markowitz V."/>
            <person name="Hugenholtz P."/>
            <person name="Kyrpides N."/>
            <person name="Klenk H."/>
        </authorList>
    </citation>
    <scope>NUCLEOTIDE SEQUENCE [LARGE SCALE GENOMIC DNA]</scope>
    <source>
        <strain evidence="3">ATCC 9345 / DSM 20595 / CCUG 17215 / LMG 16163 / NBRC 15585 / NCTC 8452 / 11018</strain>
    </source>
</reference>
<dbReference type="Proteomes" id="UP000000376">
    <property type="component" value="Chromosome"/>
</dbReference>
<evidence type="ECO:0000313" key="2">
    <source>
        <dbReference type="EMBL" id="ADH92305.1"/>
    </source>
</evidence>
<dbReference type="HOGENOM" id="CLU_3354197_0_0_11"/>
<dbReference type="EMBL" id="CP002045">
    <property type="protein sequence ID" value="ADH92305.1"/>
    <property type="molecule type" value="Genomic_DNA"/>
</dbReference>
<proteinExistence type="predicted"/>
<dbReference type="KEGG" id="ahe:Arch_0566"/>
<feature type="region of interest" description="Disordered" evidence="1">
    <location>
        <begin position="14"/>
        <end position="36"/>
    </location>
</feature>
<keyword evidence="3" id="KW-1185">Reference proteome</keyword>
<gene>
    <name evidence="2" type="ordered locus">Arch_0566</name>
</gene>
<evidence type="ECO:0000256" key="1">
    <source>
        <dbReference type="SAM" id="MobiDB-lite"/>
    </source>
</evidence>
<sequence>MLFATESYRLDQHRTTQAAESTHVSFQTEDAADPYS</sequence>
<feature type="compositionally biased region" description="Polar residues" evidence="1">
    <location>
        <begin position="15"/>
        <end position="28"/>
    </location>
</feature>
<dbReference type="AlphaFoldDB" id="D7BN06"/>
<organism evidence="2 3">
    <name type="scientific">Arcanobacterium haemolyticum (strain ATCC 9345 / DSM 20595 / CCM 5947 / CCUG 17215 / LMG 16163 / NBRC 15585 / NCTC 8452 / 11018)</name>
    <dbReference type="NCBI Taxonomy" id="644284"/>
    <lineage>
        <taxon>Bacteria</taxon>
        <taxon>Bacillati</taxon>
        <taxon>Actinomycetota</taxon>
        <taxon>Actinomycetes</taxon>
        <taxon>Actinomycetales</taxon>
        <taxon>Actinomycetaceae</taxon>
        <taxon>Arcanobacterium</taxon>
    </lineage>
</organism>
<accession>D7BN06</accession>
<evidence type="ECO:0000313" key="3">
    <source>
        <dbReference type="Proteomes" id="UP000000376"/>
    </source>
</evidence>